<keyword evidence="7" id="KW-1185">Reference proteome</keyword>
<dbReference type="GO" id="GO:0005786">
    <property type="term" value="C:signal recognition particle, endoplasmic reticulum targeting"/>
    <property type="evidence" value="ECO:0007669"/>
    <property type="project" value="UniProtKB-KW"/>
</dbReference>
<dbReference type="EMBL" id="CAHR02000427">
    <property type="protein sequence ID" value="CCG85075.1"/>
    <property type="molecule type" value="Genomic_DNA"/>
</dbReference>
<feature type="compositionally biased region" description="Pro residues" evidence="5">
    <location>
        <begin position="241"/>
        <end position="250"/>
    </location>
</feature>
<evidence type="ECO:0000256" key="3">
    <source>
        <dbReference type="ARBA" id="ARBA00023135"/>
    </source>
</evidence>
<proteinExistence type="predicted"/>
<gene>
    <name evidence="6" type="ORF">TAPDE_005664</name>
</gene>
<dbReference type="GO" id="GO:0008312">
    <property type="term" value="F:7S RNA binding"/>
    <property type="evidence" value="ECO:0007669"/>
    <property type="project" value="InterPro"/>
</dbReference>
<comment type="caution">
    <text evidence="6">The sequence shown here is derived from an EMBL/GenBank/DDBJ whole genome shotgun (WGS) entry which is preliminary data.</text>
</comment>
<evidence type="ECO:0000256" key="4">
    <source>
        <dbReference type="ARBA" id="ARBA00023274"/>
    </source>
</evidence>
<keyword evidence="3" id="KW-0733">Signal recognition particle</keyword>
<keyword evidence="2" id="KW-0963">Cytoplasm</keyword>
<comment type="subcellular location">
    <subcellularLocation>
        <location evidence="1">Cytoplasm</location>
    </subcellularLocation>
</comment>
<evidence type="ECO:0000256" key="2">
    <source>
        <dbReference type="ARBA" id="ARBA00022490"/>
    </source>
</evidence>
<protein>
    <recommendedName>
        <fullName evidence="8">Signal recognition particle, SRP19 subunit</fullName>
    </recommendedName>
</protein>
<accession>R4XPA2</accession>
<dbReference type="InterPro" id="IPR002778">
    <property type="entry name" value="Signal_recog_particle_SRP19"/>
</dbReference>
<dbReference type="VEuPathDB" id="FungiDB:TAPDE_005664"/>
<dbReference type="Proteomes" id="UP000013776">
    <property type="component" value="Unassembled WGS sequence"/>
</dbReference>
<dbReference type="FunFam" id="3.30.56.30:FF:000003">
    <property type="entry name" value="Signal recognition particle SEC65 subunit"/>
    <property type="match status" value="1"/>
</dbReference>
<dbReference type="SUPFAM" id="SSF69695">
    <property type="entry name" value="SRP19"/>
    <property type="match status" value="1"/>
</dbReference>
<evidence type="ECO:0008006" key="8">
    <source>
        <dbReference type="Google" id="ProtNLM"/>
    </source>
</evidence>
<dbReference type="AlphaFoldDB" id="R4XPA2"/>
<reference evidence="6 7" key="1">
    <citation type="journal article" date="2013" name="MBio">
        <title>Genome sequencing of the plant pathogen Taphrina deformans, the causal agent of peach leaf curl.</title>
        <authorList>
            <person name="Cisse O.H."/>
            <person name="Almeida J.M.G.C.F."/>
            <person name="Fonseca A."/>
            <person name="Kumar A.A."/>
            <person name="Salojaervi J."/>
            <person name="Overmyer K."/>
            <person name="Hauser P.M."/>
            <person name="Pagni M."/>
        </authorList>
    </citation>
    <scope>NUCLEOTIDE SEQUENCE [LARGE SCALE GENOMIC DNA]</scope>
    <source>
        <strain evidence="7">PYCC 5710 / ATCC 11124 / CBS 356.35 / IMI 108563 / JCM 9778 / NBRC 8474</strain>
    </source>
</reference>
<dbReference type="OrthoDB" id="2190947at2759"/>
<dbReference type="InterPro" id="IPR036521">
    <property type="entry name" value="SRP19-like_sf"/>
</dbReference>
<dbReference type="Gene3D" id="3.30.56.30">
    <property type="entry name" value="Signal recognition particle, SRP19-like subunit"/>
    <property type="match status" value="1"/>
</dbReference>
<evidence type="ECO:0000313" key="6">
    <source>
        <dbReference type="EMBL" id="CCG85075.1"/>
    </source>
</evidence>
<evidence type="ECO:0000256" key="1">
    <source>
        <dbReference type="ARBA" id="ARBA00004496"/>
    </source>
</evidence>
<dbReference type="eggNOG" id="KOG3198">
    <property type="taxonomic scope" value="Eukaryota"/>
</dbReference>
<evidence type="ECO:0000313" key="7">
    <source>
        <dbReference type="Proteomes" id="UP000013776"/>
    </source>
</evidence>
<dbReference type="STRING" id="1097556.R4XPA2"/>
<evidence type="ECO:0000256" key="5">
    <source>
        <dbReference type="SAM" id="MobiDB-lite"/>
    </source>
</evidence>
<dbReference type="Pfam" id="PF01922">
    <property type="entry name" value="SRP19"/>
    <property type="match status" value="1"/>
</dbReference>
<feature type="region of interest" description="Disordered" evidence="5">
    <location>
        <begin position="171"/>
        <end position="191"/>
    </location>
</feature>
<dbReference type="GO" id="GO:0006617">
    <property type="term" value="P:SRP-dependent cotranslational protein targeting to membrane, signal sequence recognition"/>
    <property type="evidence" value="ECO:0007669"/>
    <property type="project" value="TreeGrafter"/>
</dbReference>
<feature type="compositionally biased region" description="Basic residues" evidence="5">
    <location>
        <begin position="254"/>
        <end position="264"/>
    </location>
</feature>
<dbReference type="PANTHER" id="PTHR17453">
    <property type="entry name" value="SIGNAL RECOGNITION PARTICLE 19 KD PROTEIN"/>
    <property type="match status" value="1"/>
</dbReference>
<dbReference type="PANTHER" id="PTHR17453:SF0">
    <property type="entry name" value="SIGNAL RECOGNITION PARTICLE 19 KDA PROTEIN"/>
    <property type="match status" value="1"/>
</dbReference>
<feature type="region of interest" description="Disordered" evidence="5">
    <location>
        <begin position="231"/>
        <end position="264"/>
    </location>
</feature>
<feature type="region of interest" description="Disordered" evidence="5">
    <location>
        <begin position="1"/>
        <end position="20"/>
    </location>
</feature>
<keyword evidence="4" id="KW-0687">Ribonucleoprotein</keyword>
<organism evidence="6 7">
    <name type="scientific">Taphrina deformans (strain PYCC 5710 / ATCC 11124 / CBS 356.35 / IMI 108563 / JCM 9778 / NBRC 8474)</name>
    <name type="common">Peach leaf curl fungus</name>
    <name type="synonym">Lalaria deformans</name>
    <dbReference type="NCBI Taxonomy" id="1097556"/>
    <lineage>
        <taxon>Eukaryota</taxon>
        <taxon>Fungi</taxon>
        <taxon>Dikarya</taxon>
        <taxon>Ascomycota</taxon>
        <taxon>Taphrinomycotina</taxon>
        <taxon>Taphrinomycetes</taxon>
        <taxon>Taphrinales</taxon>
        <taxon>Taphrinaceae</taxon>
        <taxon>Taphrina</taxon>
    </lineage>
</organism>
<name>R4XPA2_TAPDE</name>
<sequence length="264" mass="28997">MSHRSAQIEEIDDDGSLATTQNRFTEVEDEFDDDVDFELPELPSTGPSMVQDEVNPQGIKYVQDTAQFKKWSCLYPIYFDATKTTKQGRRVGLDQAVKNPLAKAIADAGKVLGFSIVFEPQKCHPADWSNPGRVRVEFKDDDGRPTHHSIRTKGQLNAAVAKYLRANPTQERDPYKVPVPGMEDGKSKRAAVPKGMKINDILPLHSPAMAGQGMAAEGLASMMGSMFPGMQGMLNPDEPSEPAPAPPAVTAPPKKPKMKRQIIR</sequence>